<keyword evidence="3 12" id="KW-0813">Transport</keyword>
<feature type="transmembrane region" description="Helical" evidence="12">
    <location>
        <begin position="99"/>
        <end position="132"/>
    </location>
</feature>
<dbReference type="GO" id="GO:0009425">
    <property type="term" value="C:bacterial-type flagellum basal body"/>
    <property type="evidence" value="ECO:0007669"/>
    <property type="project" value="UniProtKB-SubCell"/>
</dbReference>
<dbReference type="GO" id="GO:0044781">
    <property type="term" value="P:bacterial-type flagellum organization"/>
    <property type="evidence" value="ECO:0007669"/>
    <property type="project" value="UniProtKB-UniRule"/>
</dbReference>
<dbReference type="InterPro" id="IPR005838">
    <property type="entry name" value="T3SS_IM_P"/>
</dbReference>
<dbReference type="PRINTS" id="PR00951">
    <property type="entry name" value="FLGBIOSNFLIP"/>
</dbReference>
<keyword evidence="9 12" id="KW-0472">Membrane</keyword>
<dbReference type="InterPro" id="IPR005837">
    <property type="entry name" value="FliP"/>
</dbReference>
<keyword evidence="8 12" id="KW-1133">Transmembrane helix</keyword>
<feature type="transmembrane region" description="Helical" evidence="12">
    <location>
        <begin position="244"/>
        <end position="264"/>
    </location>
</feature>
<keyword evidence="14" id="KW-0966">Cell projection</keyword>
<dbReference type="eggNOG" id="COG1338">
    <property type="taxonomic scope" value="Bacteria"/>
</dbReference>
<keyword evidence="15" id="KW-1185">Reference proteome</keyword>
<dbReference type="Proteomes" id="UP000007013">
    <property type="component" value="Chromosome"/>
</dbReference>
<evidence type="ECO:0000313" key="14">
    <source>
        <dbReference type="EMBL" id="ACB73699.1"/>
    </source>
</evidence>
<gene>
    <name evidence="12" type="primary">fliP</name>
    <name evidence="14" type="ordered locus">Oter_0409</name>
</gene>
<evidence type="ECO:0000256" key="4">
    <source>
        <dbReference type="ARBA" id="ARBA00022475"/>
    </source>
</evidence>
<dbReference type="PANTHER" id="PTHR30587:SF0">
    <property type="entry name" value="FLAGELLAR BIOSYNTHETIC PROTEIN FLIP"/>
    <property type="match status" value="1"/>
</dbReference>
<feature type="transmembrane region" description="Helical" evidence="12">
    <location>
        <begin position="276"/>
        <end position="297"/>
    </location>
</feature>
<evidence type="ECO:0000256" key="10">
    <source>
        <dbReference type="ARBA" id="ARBA00023143"/>
    </source>
</evidence>
<keyword evidence="10" id="KW-0975">Bacterial flagellum</keyword>
<comment type="similarity">
    <text evidence="1 12">Belongs to the FliP/MopC/SpaP family.</text>
</comment>
<dbReference type="NCBIfam" id="NF009438">
    <property type="entry name" value="PRK12797.1"/>
    <property type="match status" value="1"/>
</dbReference>
<sequence length="302" mass="32314">MNALNSSRGEQASRSRCNASGLRAIFALAFVLMGFVLGPTVAAQTPPAVVFPTTPAAAPANPAASPATTPGATSTTNKDPLRLSIGLEGTNQQGQVSVAVQIVLVMTLLSVAPSIVLLMTTFTRLVIVLGFVRTALGTPSAPSNQIVIGLALFLTFFLMGPVFDRVNQEALRPYLDGQITATQALDHATVPLKEFMLKQTRTRDIEYFLQLGGFGPTAVKDLPIRVVIPAFVISELQTAFQMGFLLFLPFLVIDFLVASVLMAMGMMMMPPVTVALPLKLLLFVLVDGWHLVVRSLVQSFVT</sequence>
<reference evidence="14 15" key="1">
    <citation type="journal article" date="2011" name="J. Bacteriol.">
        <title>Genome sequence of the verrucomicrobium Opitutus terrae PB90-1, an abundant inhabitant of rice paddy soil ecosystems.</title>
        <authorList>
            <person name="van Passel M.W."/>
            <person name="Kant R."/>
            <person name="Palva A."/>
            <person name="Copeland A."/>
            <person name="Lucas S."/>
            <person name="Lapidus A."/>
            <person name="Glavina del Rio T."/>
            <person name="Pitluck S."/>
            <person name="Goltsman E."/>
            <person name="Clum A."/>
            <person name="Sun H."/>
            <person name="Schmutz J."/>
            <person name="Larimer F.W."/>
            <person name="Land M.L."/>
            <person name="Hauser L."/>
            <person name="Kyrpides N."/>
            <person name="Mikhailova N."/>
            <person name="Richardson P.P."/>
            <person name="Janssen P.H."/>
            <person name="de Vos W.M."/>
            <person name="Smidt H."/>
        </authorList>
    </citation>
    <scope>NUCLEOTIDE SEQUENCE [LARGE SCALE GENOMIC DNA]</scope>
    <source>
        <strain evidence="15">DSM 11246 / JCM 15787 / PB90-1</strain>
    </source>
</reference>
<evidence type="ECO:0000256" key="2">
    <source>
        <dbReference type="ARBA" id="ARBA00021714"/>
    </source>
</evidence>
<evidence type="ECO:0000256" key="1">
    <source>
        <dbReference type="ARBA" id="ARBA00006257"/>
    </source>
</evidence>
<keyword evidence="4 12" id="KW-1003">Cell membrane</keyword>
<evidence type="ECO:0000256" key="5">
    <source>
        <dbReference type="ARBA" id="ARBA00022692"/>
    </source>
</evidence>
<dbReference type="GO" id="GO:0016787">
    <property type="term" value="F:hydrolase activity"/>
    <property type="evidence" value="ECO:0007669"/>
    <property type="project" value="UniProtKB-KW"/>
</dbReference>
<dbReference type="PROSITE" id="PS01060">
    <property type="entry name" value="FLIP_1"/>
    <property type="match status" value="1"/>
</dbReference>
<feature type="transmembrane region" description="Helical" evidence="12">
    <location>
        <begin position="21"/>
        <end position="42"/>
    </location>
</feature>
<keyword evidence="14" id="KW-0378">Hydrolase</keyword>
<dbReference type="GO" id="GO:0009306">
    <property type="term" value="P:protein secretion"/>
    <property type="evidence" value="ECO:0007669"/>
    <property type="project" value="UniProtKB-UniRule"/>
</dbReference>
<dbReference type="STRING" id="452637.Oter_0409"/>
<evidence type="ECO:0000256" key="12">
    <source>
        <dbReference type="RuleBase" id="RU362069"/>
    </source>
</evidence>
<keyword evidence="5 12" id="KW-0812">Transmembrane</keyword>
<dbReference type="AlphaFoldDB" id="B1ZR32"/>
<dbReference type="NCBIfam" id="TIGR01103">
    <property type="entry name" value="fliP"/>
    <property type="match status" value="1"/>
</dbReference>
<dbReference type="EMBL" id="CP001032">
    <property type="protein sequence ID" value="ACB73699.1"/>
    <property type="molecule type" value="Genomic_DNA"/>
</dbReference>
<dbReference type="PROSITE" id="PS01061">
    <property type="entry name" value="FLIP_2"/>
    <property type="match status" value="1"/>
</dbReference>
<evidence type="ECO:0000313" key="15">
    <source>
        <dbReference type="Proteomes" id="UP000007013"/>
    </source>
</evidence>
<proteinExistence type="inferred from homology"/>
<dbReference type="RefSeq" id="WP_012373237.1">
    <property type="nucleotide sequence ID" value="NC_010571.1"/>
</dbReference>
<keyword evidence="7 12" id="KW-0653">Protein transport</keyword>
<dbReference type="OrthoDB" id="9805111at2"/>
<organism evidence="14 15">
    <name type="scientific">Opitutus terrae (strain DSM 11246 / JCM 15787 / PB90-1)</name>
    <dbReference type="NCBI Taxonomy" id="452637"/>
    <lineage>
        <taxon>Bacteria</taxon>
        <taxon>Pseudomonadati</taxon>
        <taxon>Verrucomicrobiota</taxon>
        <taxon>Opitutia</taxon>
        <taxon>Opitutales</taxon>
        <taxon>Opitutaceae</taxon>
        <taxon>Opitutus</taxon>
    </lineage>
</organism>
<evidence type="ECO:0000256" key="9">
    <source>
        <dbReference type="ARBA" id="ARBA00023136"/>
    </source>
</evidence>
<dbReference type="Pfam" id="PF00813">
    <property type="entry name" value="FliP"/>
    <property type="match status" value="1"/>
</dbReference>
<evidence type="ECO:0000256" key="7">
    <source>
        <dbReference type="ARBA" id="ARBA00022927"/>
    </source>
</evidence>
<dbReference type="HOGENOM" id="CLU_042028_3_1_0"/>
<dbReference type="GO" id="GO:0005886">
    <property type="term" value="C:plasma membrane"/>
    <property type="evidence" value="ECO:0007669"/>
    <property type="project" value="UniProtKB-SubCell"/>
</dbReference>
<dbReference type="PRINTS" id="PR01302">
    <property type="entry name" value="TYPE3IMPPROT"/>
</dbReference>
<dbReference type="KEGG" id="ote:Oter_0409"/>
<keyword evidence="14" id="KW-0969">Cilium</keyword>
<feature type="compositionally biased region" description="Low complexity" evidence="13">
    <location>
        <begin position="59"/>
        <end position="76"/>
    </location>
</feature>
<keyword evidence="11 12" id="KW-1006">Bacterial flagellum protein export</keyword>
<comment type="function">
    <text evidence="12">Plays a role in the flagellum-specific transport system.</text>
</comment>
<evidence type="ECO:0000256" key="13">
    <source>
        <dbReference type="SAM" id="MobiDB-lite"/>
    </source>
</evidence>
<evidence type="ECO:0000256" key="11">
    <source>
        <dbReference type="ARBA" id="ARBA00023225"/>
    </source>
</evidence>
<dbReference type="PANTHER" id="PTHR30587">
    <property type="entry name" value="FLAGELLAR BIOSYNTHETIC PROTEIN FLIP"/>
    <property type="match status" value="1"/>
</dbReference>
<name>B1ZR32_OPITP</name>
<evidence type="ECO:0000256" key="6">
    <source>
        <dbReference type="ARBA" id="ARBA00022795"/>
    </source>
</evidence>
<protein>
    <recommendedName>
        <fullName evidence="2 12">Flagellar biosynthetic protein FliP</fullName>
    </recommendedName>
</protein>
<keyword evidence="14" id="KW-0282">Flagellum</keyword>
<evidence type="ECO:0000256" key="8">
    <source>
        <dbReference type="ARBA" id="ARBA00022989"/>
    </source>
</evidence>
<accession>B1ZR32</accession>
<comment type="subcellular location">
    <subcellularLocation>
        <location evidence="12">Cell membrane</location>
        <topology evidence="12">Multi-pass membrane protein</topology>
    </subcellularLocation>
    <subcellularLocation>
        <location evidence="12">Bacterial flagellum basal body</location>
    </subcellularLocation>
</comment>
<keyword evidence="6 12" id="KW-1005">Bacterial flagellum biogenesis</keyword>
<evidence type="ECO:0000256" key="3">
    <source>
        <dbReference type="ARBA" id="ARBA00022448"/>
    </source>
</evidence>
<feature type="transmembrane region" description="Helical" evidence="12">
    <location>
        <begin position="144"/>
        <end position="163"/>
    </location>
</feature>
<feature type="region of interest" description="Disordered" evidence="13">
    <location>
        <begin position="59"/>
        <end position="79"/>
    </location>
</feature>